<dbReference type="Proteomes" id="UP000052015">
    <property type="component" value="Unassembled WGS sequence"/>
</dbReference>
<evidence type="ECO:0000313" key="2">
    <source>
        <dbReference type="Proteomes" id="UP000052015"/>
    </source>
</evidence>
<evidence type="ECO:0000313" key="1">
    <source>
        <dbReference type="EMBL" id="KRQ86062.1"/>
    </source>
</evidence>
<name>A0A0R3JXX8_CALMK</name>
<gene>
    <name evidence="1" type="ORF">ABG79_02194</name>
</gene>
<dbReference type="RefSeq" id="WP_057979482.1">
    <property type="nucleotide sequence ID" value="NZ_LKHP01000017.1"/>
</dbReference>
<dbReference type="STRING" id="908809.ABG79_02194"/>
<accession>A0A0R3JXX8</accession>
<protein>
    <submittedName>
        <fullName evidence="1">Uncharacterized protein</fullName>
    </submittedName>
</protein>
<proteinExistence type="predicted"/>
<organism evidence="1 2">
    <name type="scientific">Caloramator mitchellensis</name>
    <dbReference type="NCBI Taxonomy" id="908809"/>
    <lineage>
        <taxon>Bacteria</taxon>
        <taxon>Bacillati</taxon>
        <taxon>Bacillota</taxon>
        <taxon>Clostridia</taxon>
        <taxon>Eubacteriales</taxon>
        <taxon>Clostridiaceae</taxon>
        <taxon>Caloramator</taxon>
    </lineage>
</organism>
<dbReference type="AlphaFoldDB" id="A0A0R3JXX8"/>
<keyword evidence="2" id="KW-1185">Reference proteome</keyword>
<dbReference type="OrthoDB" id="2613847at2"/>
<comment type="caution">
    <text evidence="1">The sequence shown here is derived from an EMBL/GenBank/DDBJ whole genome shotgun (WGS) entry which is preliminary data.</text>
</comment>
<sequence length="137" mass="16285">MSWLEPKINWTSEDYYNAEDLNRVENNIKELETIFKTLNPNFTLFDNVVTNRNYAHIEFVESLNRIEDLINSIRNAFTTTPNFIEPKTNWQHLDSFSYIDANRLEQNLKDLYEYINKAIDNLQYCGTVNCGDDTRIF</sequence>
<reference evidence="1 2" key="1">
    <citation type="submission" date="2015-09" db="EMBL/GenBank/DDBJ databases">
        <title>Draft genome sequence of a Caloramator mitchellensis, a moderate thermophile from the Great Artesian Basin of Australia.</title>
        <authorList>
            <person name="Patel B.K."/>
        </authorList>
    </citation>
    <scope>NUCLEOTIDE SEQUENCE [LARGE SCALE GENOMIC DNA]</scope>
    <source>
        <strain evidence="1 2">VF08</strain>
    </source>
</reference>
<dbReference type="EMBL" id="LKHP01000017">
    <property type="protein sequence ID" value="KRQ86062.1"/>
    <property type="molecule type" value="Genomic_DNA"/>
</dbReference>